<dbReference type="PANTHER" id="PTHR42765">
    <property type="entry name" value="SOLEUCYL-TRNA SYNTHETASE"/>
    <property type="match status" value="1"/>
</dbReference>
<feature type="non-terminal residue" evidence="15">
    <location>
        <position position="1012"/>
    </location>
</feature>
<keyword evidence="6 11" id="KW-0067">ATP-binding</keyword>
<dbReference type="EMBL" id="JAQMWT010000119">
    <property type="protein sequence ID" value="KAJ8610102.1"/>
    <property type="molecule type" value="Genomic_DNA"/>
</dbReference>
<comment type="subcellular location">
    <subcellularLocation>
        <location evidence="1">Mitochondrion</location>
    </subcellularLocation>
</comment>
<dbReference type="InterPro" id="IPR009080">
    <property type="entry name" value="tRNAsynth_Ia_anticodon-bd"/>
</dbReference>
<dbReference type="GO" id="GO:0005524">
    <property type="term" value="F:ATP binding"/>
    <property type="evidence" value="ECO:0007669"/>
    <property type="project" value="UniProtKB-KW"/>
</dbReference>
<evidence type="ECO:0000256" key="3">
    <source>
        <dbReference type="ARBA" id="ARBA00013165"/>
    </source>
</evidence>
<dbReference type="HAMAP" id="MF_02002">
    <property type="entry name" value="Ile_tRNA_synth_type1"/>
    <property type="match status" value="1"/>
</dbReference>
<sequence>MSRRSAFVRGPGGVTRRASAKKGRRALLRRESLTAPEVDEAVDDDDSEKYRKTVLLPSTEFSQRANAVKKEPELQKWWDEQRVYERIWERATGPTFTLHDGPPYANGDLHIGHALNKVLKDFINRYRMLRGNKVRYVPGWDCHGLPIELKVVQGLQAEEKKKKKKKKKEKDEGGSPPPPSKALDPLELREKAASFALETVEKQKAAFKRYGVWADWDRPYLTLAPEYEAAQLRVFANMFERGHIYRGRKPVWYSPSSRTALAEAELEYPDGHTSPSVYASFDVVEAAPCAAEYAKNLKLAIWTTTPWTLPANLAVAVGGELEYAVVERTEREERLVVASELVETLSAKFGEELRRLATFTGEELSRGTTYARPVKNEGGEVGRVVVGGDYITAEGGTGLVHTAPGHGLDDFVTGNKYGLDAFSPVDAAGAFTSEAGEGLAGLSVLGEGGKEVASRLEASGHVLLAEPYAHRYPYDWRTKKPVIMRATDQWFASVESFKEAALAAIDEVAWTPSVGKNRISAMTSGRGDWCISRQRAWGVPIPVFYRKSNGEALVTSETIARVEAIVKEKGTDAWWSLEVGELLPPSMRDVADQYIKGTDTMDVWFDSGTSWAGVVASRDELGALPADLYLEGSDQHRGWFQSSLLTSVAVNGGKAPYKAVLTHGFVLDEKGFKMSKSSGNVVDPREVIEGGKDKKAQPPYGADVLRLWVAGVDYAADVRVGANALKQVFEQYRKLRNTFRYLVGNVFDLDEKPDLAYDALPSLDKWILGRLGALEIEAFEAYESYNFARVVNAATRFCVVDLSALYLDVSKDRLYVSPANAKRRRDCQATIAACLSALPRILGPLLPHLAEDLWQAIPYLDGEPLSPDRASVFDLDAPWDIENDDSRLAPFPPHDEARWDVIRALRDDANKALEAARRDGLLGASLDARLFVAPPSENDDRQRAFHAAIAPFLQNAPFQPHSAGWSDVDDLRFLLLVSGVDIVETLEGTPCDPAHVVPSDLSETGATVGVAP</sequence>
<evidence type="ECO:0000256" key="10">
    <source>
        <dbReference type="ARBA" id="ARBA00048359"/>
    </source>
</evidence>
<dbReference type="InterPro" id="IPR014729">
    <property type="entry name" value="Rossmann-like_a/b/a_fold"/>
</dbReference>
<protein>
    <recommendedName>
        <fullName evidence="3">isoleucine--tRNA ligase</fullName>
        <ecNumber evidence="3">6.1.1.5</ecNumber>
    </recommendedName>
    <alternativeName>
        <fullName evidence="9">Isoleucyl-tRNA synthetase</fullName>
    </alternativeName>
</protein>
<feature type="compositionally biased region" description="Basic residues" evidence="12">
    <location>
        <begin position="18"/>
        <end position="27"/>
    </location>
</feature>
<dbReference type="FunFam" id="3.40.50.620:FF:000111">
    <property type="entry name" value="Mitochondrial isoleucyl-tRNA synthetase"/>
    <property type="match status" value="1"/>
</dbReference>
<keyword evidence="8 11" id="KW-0030">Aminoacyl-tRNA synthetase</keyword>
<dbReference type="PANTHER" id="PTHR42765:SF1">
    <property type="entry name" value="ISOLEUCINE--TRNA LIGASE, MITOCHONDRIAL"/>
    <property type="match status" value="1"/>
</dbReference>
<evidence type="ECO:0000256" key="4">
    <source>
        <dbReference type="ARBA" id="ARBA00022598"/>
    </source>
</evidence>
<dbReference type="InterPro" id="IPR002300">
    <property type="entry name" value="aa-tRNA-synth_Ia"/>
</dbReference>
<dbReference type="InterPro" id="IPR050081">
    <property type="entry name" value="Ile-tRNA_ligase"/>
</dbReference>
<evidence type="ECO:0000256" key="1">
    <source>
        <dbReference type="ARBA" id="ARBA00004173"/>
    </source>
</evidence>
<feature type="region of interest" description="Disordered" evidence="12">
    <location>
        <begin position="1"/>
        <end position="30"/>
    </location>
</feature>
<keyword evidence="7 11" id="KW-0648">Protein biosynthesis</keyword>
<evidence type="ECO:0000313" key="15">
    <source>
        <dbReference type="EMBL" id="KAJ8610102.1"/>
    </source>
</evidence>
<evidence type="ECO:0000256" key="5">
    <source>
        <dbReference type="ARBA" id="ARBA00022741"/>
    </source>
</evidence>
<reference evidence="15" key="1">
    <citation type="submission" date="2023-01" db="EMBL/GenBank/DDBJ databases">
        <title>Metagenome sequencing of chrysophaentin producing Chrysophaeum taylorii.</title>
        <authorList>
            <person name="Davison J."/>
            <person name="Bewley C."/>
        </authorList>
    </citation>
    <scope>NUCLEOTIDE SEQUENCE</scope>
    <source>
        <strain evidence="15">NIES-1699</strain>
    </source>
</reference>
<dbReference type="GO" id="GO:0032543">
    <property type="term" value="P:mitochondrial translation"/>
    <property type="evidence" value="ECO:0007669"/>
    <property type="project" value="TreeGrafter"/>
</dbReference>
<dbReference type="Gene3D" id="1.10.10.830">
    <property type="entry name" value="Ile-tRNA synthetase CP2 domain-like"/>
    <property type="match status" value="1"/>
</dbReference>
<organism evidence="15 16">
    <name type="scientific">Chrysophaeum taylorii</name>
    <dbReference type="NCBI Taxonomy" id="2483200"/>
    <lineage>
        <taxon>Eukaryota</taxon>
        <taxon>Sar</taxon>
        <taxon>Stramenopiles</taxon>
        <taxon>Ochrophyta</taxon>
        <taxon>Pelagophyceae</taxon>
        <taxon>Pelagomonadales</taxon>
        <taxon>Pelagomonadaceae</taxon>
        <taxon>Chrysophaeum</taxon>
    </lineage>
</organism>
<dbReference type="PROSITE" id="PS00178">
    <property type="entry name" value="AA_TRNA_LIGASE_I"/>
    <property type="match status" value="1"/>
</dbReference>
<proteinExistence type="inferred from homology"/>
<evidence type="ECO:0000256" key="7">
    <source>
        <dbReference type="ARBA" id="ARBA00022917"/>
    </source>
</evidence>
<comment type="catalytic activity">
    <reaction evidence="10">
        <text>tRNA(Ile) + L-isoleucine + ATP = L-isoleucyl-tRNA(Ile) + AMP + diphosphate</text>
        <dbReference type="Rhea" id="RHEA:11060"/>
        <dbReference type="Rhea" id="RHEA-COMP:9666"/>
        <dbReference type="Rhea" id="RHEA-COMP:9695"/>
        <dbReference type="ChEBI" id="CHEBI:30616"/>
        <dbReference type="ChEBI" id="CHEBI:33019"/>
        <dbReference type="ChEBI" id="CHEBI:58045"/>
        <dbReference type="ChEBI" id="CHEBI:78442"/>
        <dbReference type="ChEBI" id="CHEBI:78528"/>
        <dbReference type="ChEBI" id="CHEBI:456215"/>
        <dbReference type="EC" id="6.1.1.5"/>
    </reaction>
</comment>
<dbReference type="Pfam" id="PF00133">
    <property type="entry name" value="tRNA-synt_1"/>
    <property type="match status" value="1"/>
</dbReference>
<dbReference type="EC" id="6.1.1.5" evidence="3"/>
<dbReference type="InterPro" id="IPR001412">
    <property type="entry name" value="aa-tRNA-synth_I_CS"/>
</dbReference>
<evidence type="ECO:0000256" key="6">
    <source>
        <dbReference type="ARBA" id="ARBA00022840"/>
    </source>
</evidence>
<keyword evidence="4 11" id="KW-0436">Ligase</keyword>
<dbReference type="AlphaFoldDB" id="A0AAD7UMH2"/>
<evidence type="ECO:0000256" key="8">
    <source>
        <dbReference type="ARBA" id="ARBA00023146"/>
    </source>
</evidence>
<accession>A0AAD7UMH2</accession>
<dbReference type="Proteomes" id="UP001230188">
    <property type="component" value="Unassembled WGS sequence"/>
</dbReference>
<dbReference type="Gene3D" id="3.40.50.620">
    <property type="entry name" value="HUPs"/>
    <property type="match status" value="2"/>
</dbReference>
<evidence type="ECO:0000259" key="14">
    <source>
        <dbReference type="Pfam" id="PF08264"/>
    </source>
</evidence>
<evidence type="ECO:0000256" key="2">
    <source>
        <dbReference type="ARBA" id="ARBA00005594"/>
    </source>
</evidence>
<dbReference type="GO" id="GO:0004822">
    <property type="term" value="F:isoleucine-tRNA ligase activity"/>
    <property type="evidence" value="ECO:0007669"/>
    <property type="project" value="UniProtKB-EC"/>
</dbReference>
<dbReference type="Gene3D" id="3.90.740.10">
    <property type="entry name" value="Valyl/Leucyl/Isoleucyl-tRNA synthetase, editing domain"/>
    <property type="match status" value="1"/>
</dbReference>
<feature type="region of interest" description="Disordered" evidence="12">
    <location>
        <begin position="158"/>
        <end position="185"/>
    </location>
</feature>
<evidence type="ECO:0000256" key="12">
    <source>
        <dbReference type="SAM" id="MobiDB-lite"/>
    </source>
</evidence>
<dbReference type="Gene3D" id="1.10.730.20">
    <property type="match status" value="1"/>
</dbReference>
<feature type="domain" description="Aminoacyl-tRNA synthetase class Ia" evidence="13">
    <location>
        <begin position="74"/>
        <end position="720"/>
    </location>
</feature>
<evidence type="ECO:0000259" key="13">
    <source>
        <dbReference type="Pfam" id="PF00133"/>
    </source>
</evidence>
<evidence type="ECO:0000313" key="16">
    <source>
        <dbReference type="Proteomes" id="UP001230188"/>
    </source>
</evidence>
<dbReference type="GO" id="GO:0005739">
    <property type="term" value="C:mitochondrion"/>
    <property type="evidence" value="ECO:0007669"/>
    <property type="project" value="UniProtKB-SubCell"/>
</dbReference>
<dbReference type="SUPFAM" id="SSF50677">
    <property type="entry name" value="ValRS/IleRS/LeuRS editing domain"/>
    <property type="match status" value="1"/>
</dbReference>
<dbReference type="GO" id="GO:0000049">
    <property type="term" value="F:tRNA binding"/>
    <property type="evidence" value="ECO:0007669"/>
    <property type="project" value="InterPro"/>
</dbReference>
<dbReference type="SUPFAM" id="SSF47323">
    <property type="entry name" value="Anticodon-binding domain of a subclass of class I aminoacyl-tRNA synthetases"/>
    <property type="match status" value="1"/>
</dbReference>
<keyword evidence="5 11" id="KW-0547">Nucleotide-binding</keyword>
<keyword evidence="16" id="KW-1185">Reference proteome</keyword>
<comment type="similarity">
    <text evidence="2 11">Belongs to the class-I aminoacyl-tRNA synthetase family.</text>
</comment>
<gene>
    <name evidence="15" type="ORF">CTAYLR_007108</name>
</gene>
<evidence type="ECO:0000256" key="11">
    <source>
        <dbReference type="RuleBase" id="RU363035"/>
    </source>
</evidence>
<dbReference type="InterPro" id="IPR002301">
    <property type="entry name" value="Ile-tRNA-ligase"/>
</dbReference>
<dbReference type="InterPro" id="IPR013155">
    <property type="entry name" value="M/V/L/I-tRNA-synth_anticd-bd"/>
</dbReference>
<dbReference type="GO" id="GO:0002161">
    <property type="term" value="F:aminoacyl-tRNA deacylase activity"/>
    <property type="evidence" value="ECO:0007669"/>
    <property type="project" value="InterPro"/>
</dbReference>
<dbReference type="NCBIfam" id="TIGR00392">
    <property type="entry name" value="ileS"/>
    <property type="match status" value="1"/>
</dbReference>
<dbReference type="InterPro" id="IPR009008">
    <property type="entry name" value="Val/Leu/Ile-tRNA-synth_edit"/>
</dbReference>
<dbReference type="GO" id="GO:0006428">
    <property type="term" value="P:isoleucyl-tRNA aminoacylation"/>
    <property type="evidence" value="ECO:0007669"/>
    <property type="project" value="InterPro"/>
</dbReference>
<name>A0AAD7UMH2_9STRA</name>
<dbReference type="SUPFAM" id="SSF52374">
    <property type="entry name" value="Nucleotidylyl transferase"/>
    <property type="match status" value="1"/>
</dbReference>
<evidence type="ECO:0000256" key="9">
    <source>
        <dbReference type="ARBA" id="ARBA00032665"/>
    </source>
</evidence>
<comment type="caution">
    <text evidence="15">The sequence shown here is derived from an EMBL/GenBank/DDBJ whole genome shotgun (WGS) entry which is preliminary data.</text>
</comment>
<dbReference type="InterPro" id="IPR023585">
    <property type="entry name" value="Ile-tRNA-ligase_type1"/>
</dbReference>
<dbReference type="Pfam" id="PF08264">
    <property type="entry name" value="Anticodon_1"/>
    <property type="match status" value="1"/>
</dbReference>
<dbReference type="CDD" id="cd07960">
    <property type="entry name" value="Anticodon_Ia_Ile_BEm"/>
    <property type="match status" value="1"/>
</dbReference>
<feature type="domain" description="Methionyl/Valyl/Leucyl/Isoleucyl-tRNA synthetase anticodon-binding" evidence="14">
    <location>
        <begin position="764"/>
        <end position="929"/>
    </location>
</feature>
<dbReference type="InterPro" id="IPR033708">
    <property type="entry name" value="Anticodon_Ile_BEm"/>
</dbReference>
<dbReference type="PRINTS" id="PR00984">
    <property type="entry name" value="TRNASYNTHILE"/>
</dbReference>